<sequence>MEPPVTPKPMSASLPDLSTDHMIKLLGIVYITLTGVIDTMILAASPWSWVGKSMPYLIKLAPSLRLALSAKSTAIGFLKTTGWQPKALGKVDRARPQATETITDRNQLQEGDNCRLR</sequence>
<dbReference type="EMBL" id="QTSX02000836">
    <property type="protein sequence ID" value="KAJ9084500.1"/>
    <property type="molecule type" value="Genomic_DNA"/>
</dbReference>
<accession>A0ACC2UCE6</accession>
<name>A0ACC2UCE6_9FUNG</name>
<protein>
    <submittedName>
        <fullName evidence="1">Uncharacterized protein</fullName>
    </submittedName>
</protein>
<proteinExistence type="predicted"/>
<reference evidence="1" key="1">
    <citation type="submission" date="2022-04" db="EMBL/GenBank/DDBJ databases">
        <title>Genome of the entomopathogenic fungus Entomophthora muscae.</title>
        <authorList>
            <person name="Elya C."/>
            <person name="Lovett B.R."/>
            <person name="Lee E."/>
            <person name="Macias A.M."/>
            <person name="Hajek A.E."/>
            <person name="De Bivort B.L."/>
            <person name="Kasson M.T."/>
            <person name="De Fine Licht H.H."/>
            <person name="Stajich J.E."/>
        </authorList>
    </citation>
    <scope>NUCLEOTIDE SEQUENCE</scope>
    <source>
        <strain evidence="1">Berkeley</strain>
    </source>
</reference>
<organism evidence="1 2">
    <name type="scientific">Entomophthora muscae</name>
    <dbReference type="NCBI Taxonomy" id="34485"/>
    <lineage>
        <taxon>Eukaryota</taxon>
        <taxon>Fungi</taxon>
        <taxon>Fungi incertae sedis</taxon>
        <taxon>Zoopagomycota</taxon>
        <taxon>Entomophthoromycotina</taxon>
        <taxon>Entomophthoromycetes</taxon>
        <taxon>Entomophthorales</taxon>
        <taxon>Entomophthoraceae</taxon>
        <taxon>Entomophthora</taxon>
    </lineage>
</organism>
<dbReference type="Proteomes" id="UP001165960">
    <property type="component" value="Unassembled WGS sequence"/>
</dbReference>
<evidence type="ECO:0000313" key="2">
    <source>
        <dbReference type="Proteomes" id="UP001165960"/>
    </source>
</evidence>
<comment type="caution">
    <text evidence="1">The sequence shown here is derived from an EMBL/GenBank/DDBJ whole genome shotgun (WGS) entry which is preliminary data.</text>
</comment>
<keyword evidence="2" id="KW-1185">Reference proteome</keyword>
<evidence type="ECO:0000313" key="1">
    <source>
        <dbReference type="EMBL" id="KAJ9084500.1"/>
    </source>
</evidence>
<gene>
    <name evidence="1" type="ORF">DSO57_1023820</name>
</gene>